<dbReference type="RefSeq" id="WP_075065699.1">
    <property type="nucleotide sequence ID" value="NZ_LKAJ02000001.1"/>
</dbReference>
<sequence length="175" mass="19550">MTETKAAETYATTITNLVTISAAGLAGSVALFQFSSKSWLYIVSIVCMSVCLLGCFLTLAGLTGEIKNEKPNLFIWNIRYPSLLSFFVVAIGFIAMAWGLWTDSSANDKNPTLLKMLECRQIKESETSKKSTCYDSYVDSYLNKEQLKNASLDTLNEEDKKWVQLIILKLSSEKK</sequence>
<evidence type="ECO:0000313" key="4">
    <source>
        <dbReference type="Proteomes" id="UP000051497"/>
    </source>
</evidence>
<dbReference type="Proteomes" id="UP000051497">
    <property type="component" value="Unassembled WGS sequence"/>
</dbReference>
<dbReference type="AlphaFoldDB" id="A0A0Q9Z050"/>
<organism evidence="2">
    <name type="scientific">Candidatus Berkiella aquae</name>
    <dbReference type="NCBI Taxonomy" id="295108"/>
    <lineage>
        <taxon>Bacteria</taxon>
        <taxon>Pseudomonadati</taxon>
        <taxon>Pseudomonadota</taxon>
        <taxon>Gammaproteobacteria</taxon>
        <taxon>Candidatus Berkiellales</taxon>
        <taxon>Candidatus Berkiellaceae</taxon>
        <taxon>Candidatus Berkiella</taxon>
    </lineage>
</organism>
<proteinExistence type="predicted"/>
<evidence type="ECO:0000313" key="2">
    <source>
        <dbReference type="EMBL" id="KRG21880.1"/>
    </source>
</evidence>
<evidence type="ECO:0000313" key="3">
    <source>
        <dbReference type="EMBL" id="MCS5710429.1"/>
    </source>
</evidence>
<keyword evidence="4" id="KW-1185">Reference proteome</keyword>
<dbReference type="STRING" id="295108.HT99x_01074"/>
<keyword evidence="1" id="KW-0472">Membrane</keyword>
<name>A0A0Q9Z050_9GAMM</name>
<accession>A0A0Q9Z050</accession>
<gene>
    <name evidence="3" type="ORF">HT99x_003225</name>
    <name evidence="2" type="ORF">HT99x_01074</name>
</gene>
<protein>
    <submittedName>
        <fullName evidence="2">Uncharacterized protein</fullName>
    </submittedName>
</protein>
<reference evidence="3" key="3">
    <citation type="submission" date="2021-06" db="EMBL/GenBank/DDBJ databases">
        <title>Genomic Description and Analysis of Intracellular Bacteria, Candidatus Berkiella cookevillensis and Candidatus Berkiella aquae.</title>
        <authorList>
            <person name="Kidane D.T."/>
            <person name="Mehari Y.T."/>
            <person name="Rice F.C."/>
            <person name="Arivett B.A."/>
            <person name="Farone A.L."/>
            <person name="Berk S.G."/>
            <person name="Farone M.B."/>
        </authorList>
    </citation>
    <scope>NUCLEOTIDE SEQUENCE</scope>
    <source>
        <strain evidence="3">HT99</strain>
    </source>
</reference>
<reference evidence="2" key="1">
    <citation type="submission" date="2015-09" db="EMBL/GenBank/DDBJ databases">
        <title>Draft Genome Sequences of Two Novel Amoeba-resistant Intranuclear Bacteria, Candidatus Berkiella cookevillensis and Candidatus Berkiella aquae.</title>
        <authorList>
            <person name="Mehari Y.T."/>
            <person name="Arivett B.A."/>
            <person name="Farone A.L."/>
            <person name="Gunderson J.H."/>
            <person name="Farone M.B."/>
        </authorList>
    </citation>
    <scope>NUCLEOTIDE SEQUENCE [LARGE SCALE GENOMIC DNA]</scope>
    <source>
        <strain evidence="2">HT99</strain>
    </source>
</reference>
<dbReference type="EMBL" id="LKAJ01000003">
    <property type="protein sequence ID" value="KRG21880.1"/>
    <property type="molecule type" value="Genomic_DNA"/>
</dbReference>
<feature type="transmembrane region" description="Helical" evidence="1">
    <location>
        <begin position="38"/>
        <end position="62"/>
    </location>
</feature>
<dbReference type="EMBL" id="LKAJ02000001">
    <property type="protein sequence ID" value="MCS5710429.1"/>
    <property type="molecule type" value="Genomic_DNA"/>
</dbReference>
<evidence type="ECO:0000256" key="1">
    <source>
        <dbReference type="SAM" id="Phobius"/>
    </source>
</evidence>
<keyword evidence="1" id="KW-1133">Transmembrane helix</keyword>
<comment type="caution">
    <text evidence="2">The sequence shown here is derived from an EMBL/GenBank/DDBJ whole genome shotgun (WGS) entry which is preliminary data.</text>
</comment>
<feature type="transmembrane region" description="Helical" evidence="1">
    <location>
        <begin position="12"/>
        <end position="32"/>
    </location>
</feature>
<keyword evidence="1" id="KW-0812">Transmembrane</keyword>
<feature type="transmembrane region" description="Helical" evidence="1">
    <location>
        <begin position="83"/>
        <end position="101"/>
    </location>
</feature>
<reference evidence="3" key="2">
    <citation type="journal article" date="2016" name="Genome Announc.">
        <title>Draft Genome Sequences of Two Novel Amoeba-Resistant Intranuclear Bacteria, 'Candidatus Berkiella cookevillensis' and 'Candidatus Berkiella aquae'.</title>
        <authorList>
            <person name="Mehari Y.T."/>
            <person name="Arivett B.A."/>
            <person name="Farone A.L."/>
            <person name="Gunderson J.H."/>
            <person name="Farone M.B."/>
        </authorList>
    </citation>
    <scope>NUCLEOTIDE SEQUENCE</scope>
    <source>
        <strain evidence="3">HT99</strain>
    </source>
</reference>